<comment type="caution">
    <text evidence="2">The sequence shown here is derived from an EMBL/GenBank/DDBJ whole genome shotgun (WGS) entry which is preliminary data.</text>
</comment>
<sequence length="155" mass="16545">MDYISNLKFQQRGVTGNFITATATNQRAFVQISDRRGTGTGWSLLLKPEPLVGQKDATSIEAATLSLGSAYFLASGANITKAPAFVAKSALPMNSYSLVARAQSVPGDRQGMGTWLLRLNTKSTDPTTLNVASSAVTTQQNYQGTLSWLLTDAPQ</sequence>
<protein>
    <recommendedName>
        <fullName evidence="1">WxL domain-containing protein</fullName>
    </recommendedName>
</protein>
<accession>A0A0R1LI22</accession>
<evidence type="ECO:0000313" key="2">
    <source>
        <dbReference type="EMBL" id="KRK95526.1"/>
    </source>
</evidence>
<evidence type="ECO:0000259" key="1">
    <source>
        <dbReference type="Pfam" id="PF13731"/>
    </source>
</evidence>
<dbReference type="Pfam" id="PF13731">
    <property type="entry name" value="WxL"/>
    <property type="match status" value="1"/>
</dbReference>
<name>A0A0R1LI22_9LACO</name>
<dbReference type="AlphaFoldDB" id="A0A0R1LI22"/>
<evidence type="ECO:0000313" key="3">
    <source>
        <dbReference type="Proteomes" id="UP000051955"/>
    </source>
</evidence>
<feature type="domain" description="WxL" evidence="1">
    <location>
        <begin position="2"/>
        <end position="154"/>
    </location>
</feature>
<keyword evidence="3" id="KW-1185">Reference proteome</keyword>
<gene>
    <name evidence="2" type="ORF">FD25_GL000909</name>
</gene>
<dbReference type="Proteomes" id="UP000051955">
    <property type="component" value="Unassembled WGS sequence"/>
</dbReference>
<dbReference type="PATRIC" id="fig|1423715.3.peg.936"/>
<dbReference type="InterPro" id="IPR027994">
    <property type="entry name" value="WxL_dom"/>
</dbReference>
<dbReference type="EMBL" id="AZDV01000007">
    <property type="protein sequence ID" value="KRK95526.1"/>
    <property type="molecule type" value="Genomic_DNA"/>
</dbReference>
<reference evidence="2 3" key="1">
    <citation type="journal article" date="2015" name="Genome Announc.">
        <title>Expanding the biotechnology potential of lactobacilli through comparative genomics of 213 strains and associated genera.</title>
        <authorList>
            <person name="Sun Z."/>
            <person name="Harris H.M."/>
            <person name="McCann A."/>
            <person name="Guo C."/>
            <person name="Argimon S."/>
            <person name="Zhang W."/>
            <person name="Yang X."/>
            <person name="Jeffery I.B."/>
            <person name="Cooney J.C."/>
            <person name="Kagawa T.F."/>
            <person name="Liu W."/>
            <person name="Song Y."/>
            <person name="Salvetti E."/>
            <person name="Wrobel A."/>
            <person name="Rasinkangas P."/>
            <person name="Parkhill J."/>
            <person name="Rea M.C."/>
            <person name="O'Sullivan O."/>
            <person name="Ritari J."/>
            <person name="Douillard F.P."/>
            <person name="Paul Ross R."/>
            <person name="Yang R."/>
            <person name="Briner A.E."/>
            <person name="Felis G.E."/>
            <person name="de Vos W.M."/>
            <person name="Barrangou R."/>
            <person name="Klaenhammer T.R."/>
            <person name="Caufield P.W."/>
            <person name="Cui Y."/>
            <person name="Zhang H."/>
            <person name="O'Toole P.W."/>
        </authorList>
    </citation>
    <scope>NUCLEOTIDE SEQUENCE [LARGE SCALE GENOMIC DNA]</scope>
    <source>
        <strain evidence="2 3">DSM 19394</strain>
    </source>
</reference>
<dbReference type="STRING" id="1423715.FD25_GL000909"/>
<organism evidence="2 3">
    <name type="scientific">Levilactobacillus acidifarinae DSM 19394 = JCM 15949</name>
    <dbReference type="NCBI Taxonomy" id="1423715"/>
    <lineage>
        <taxon>Bacteria</taxon>
        <taxon>Bacillati</taxon>
        <taxon>Bacillota</taxon>
        <taxon>Bacilli</taxon>
        <taxon>Lactobacillales</taxon>
        <taxon>Lactobacillaceae</taxon>
        <taxon>Levilactobacillus</taxon>
    </lineage>
</organism>
<proteinExistence type="predicted"/>